<reference evidence="6 7" key="1">
    <citation type="journal article" date="2011" name="Proc. Natl. Acad. Sci. U.S.A.">
        <title>Evolutionary erosion of yeast sex chromosomes by mating-type switching accidents.</title>
        <authorList>
            <person name="Gordon J.L."/>
            <person name="Armisen D."/>
            <person name="Proux-Wera E."/>
            <person name="Oheigeartaigh S.S."/>
            <person name="Byrne K.P."/>
            <person name="Wolfe K.H."/>
        </authorList>
    </citation>
    <scope>NUCLEOTIDE SEQUENCE [LARGE SCALE GENOMIC DNA]</scope>
    <source>
        <strain evidence="7">ATCC MYA-139 / BCRC 22969 / CBS 8797 / CCRC 22969 / KCTC 17520 / NBRC 10181 / NCYC 3082</strain>
    </source>
</reference>
<evidence type="ECO:0000256" key="2">
    <source>
        <dbReference type="ARBA" id="ARBA00005979"/>
    </source>
</evidence>
<dbReference type="EMBL" id="HE978325">
    <property type="protein sequence ID" value="CCK72692.1"/>
    <property type="molecule type" value="Genomic_DNA"/>
</dbReference>
<dbReference type="InterPro" id="IPR045247">
    <property type="entry name" value="Oye-like"/>
</dbReference>
<dbReference type="GO" id="GO:0003959">
    <property type="term" value="F:NADPH dehydrogenase activity"/>
    <property type="evidence" value="ECO:0007669"/>
    <property type="project" value="TreeGrafter"/>
</dbReference>
<dbReference type="KEGG" id="kng:KNAG_0L00690"/>
<dbReference type="CDD" id="cd02933">
    <property type="entry name" value="OYE_like_FMN"/>
    <property type="match status" value="1"/>
</dbReference>
<dbReference type="GO" id="GO:0010181">
    <property type="term" value="F:FMN binding"/>
    <property type="evidence" value="ECO:0007669"/>
    <property type="project" value="InterPro"/>
</dbReference>
<protein>
    <recommendedName>
        <fullName evidence="5">NADH:flavin oxidoreductase/NADH oxidase N-terminal domain-containing protein</fullName>
    </recommendedName>
</protein>
<evidence type="ECO:0000313" key="6">
    <source>
        <dbReference type="EMBL" id="CCK72692.1"/>
    </source>
</evidence>
<keyword evidence="3" id="KW-0285">Flavoprotein</keyword>
<dbReference type="GO" id="GO:0006915">
    <property type="term" value="P:apoptotic process"/>
    <property type="evidence" value="ECO:0007669"/>
    <property type="project" value="UniProtKB-ARBA"/>
</dbReference>
<dbReference type="FunFam" id="3.20.20.70:FF:000138">
    <property type="entry name" value="NADPH dehydrogenase 1"/>
    <property type="match status" value="1"/>
</dbReference>
<dbReference type="InterPro" id="IPR013785">
    <property type="entry name" value="Aldolase_TIM"/>
</dbReference>
<dbReference type="RefSeq" id="XP_022466937.1">
    <property type="nucleotide sequence ID" value="XM_022610663.1"/>
</dbReference>
<reference evidence="7" key="2">
    <citation type="submission" date="2012-08" db="EMBL/GenBank/DDBJ databases">
        <title>Genome sequence of Kazachstania naganishii.</title>
        <authorList>
            <person name="Gordon J.L."/>
            <person name="Armisen D."/>
            <person name="Proux-Wera E."/>
            <person name="OhEigeartaigh S.S."/>
            <person name="Byrne K.P."/>
            <person name="Wolfe K.H."/>
        </authorList>
    </citation>
    <scope>NUCLEOTIDE SEQUENCE [LARGE SCALE GENOMIC DNA]</scope>
    <source>
        <strain evidence="7">ATCC MYA-139 / BCRC 22969 / CBS 8797 / CCRC 22969 / KCTC 17520 / NBRC 10181 / NCYC 3082</strain>
    </source>
</reference>
<dbReference type="Gene3D" id="3.20.20.70">
    <property type="entry name" value="Aldolase class I"/>
    <property type="match status" value="1"/>
</dbReference>
<dbReference type="PANTHER" id="PTHR22893:SF91">
    <property type="entry name" value="NADPH DEHYDROGENASE 2-RELATED"/>
    <property type="match status" value="1"/>
</dbReference>
<dbReference type="eggNOG" id="KOG0134">
    <property type="taxonomic scope" value="Eukaryota"/>
</dbReference>
<gene>
    <name evidence="6" type="primary">KNAG0L00690</name>
    <name evidence="6" type="ordered locus">KNAG_0L00690</name>
</gene>
<comment type="cofactor">
    <cofactor evidence="1">
        <name>FMN</name>
        <dbReference type="ChEBI" id="CHEBI:58210"/>
    </cofactor>
</comment>
<evidence type="ECO:0000256" key="3">
    <source>
        <dbReference type="ARBA" id="ARBA00022643"/>
    </source>
</evidence>
<evidence type="ECO:0000313" key="7">
    <source>
        <dbReference type="Proteomes" id="UP000006310"/>
    </source>
</evidence>
<comment type="similarity">
    <text evidence="2">Belongs to the NADH:flavin oxidoreductase/NADH oxidase family.</text>
</comment>
<keyword evidence="3" id="KW-0288">FMN</keyword>
<keyword evidence="7" id="KW-1185">Reference proteome</keyword>
<evidence type="ECO:0000259" key="5">
    <source>
        <dbReference type="Pfam" id="PF00724"/>
    </source>
</evidence>
<dbReference type="Proteomes" id="UP000006310">
    <property type="component" value="Chromosome 12"/>
</dbReference>
<proteinExistence type="inferred from homology"/>
<dbReference type="OMA" id="YLQLMAF"/>
<evidence type="ECO:0000256" key="4">
    <source>
        <dbReference type="ARBA" id="ARBA00023002"/>
    </source>
</evidence>
<feature type="domain" description="NADH:flavin oxidoreductase/NADH oxidase N-terminal" evidence="5">
    <location>
        <begin position="16"/>
        <end position="367"/>
    </location>
</feature>
<dbReference type="HOGENOM" id="CLU_012153_0_0_1"/>
<evidence type="ECO:0000256" key="1">
    <source>
        <dbReference type="ARBA" id="ARBA00001917"/>
    </source>
</evidence>
<organism evidence="6 7">
    <name type="scientific">Huiozyma naganishii (strain ATCC MYA-139 / BCRC 22969 / CBS 8797 / KCTC 17520 / NBRC 10181 / NCYC 3082 / Yp74L-3)</name>
    <name type="common">Yeast</name>
    <name type="synonym">Kazachstania naganishii</name>
    <dbReference type="NCBI Taxonomy" id="1071383"/>
    <lineage>
        <taxon>Eukaryota</taxon>
        <taxon>Fungi</taxon>
        <taxon>Dikarya</taxon>
        <taxon>Ascomycota</taxon>
        <taxon>Saccharomycotina</taxon>
        <taxon>Saccharomycetes</taxon>
        <taxon>Saccharomycetales</taxon>
        <taxon>Saccharomycetaceae</taxon>
        <taxon>Huiozyma</taxon>
    </lineage>
</organism>
<sequence length="398" mass="44611">MSFQTNFTPVALKDANLFKPIKVGAMELDHRVVMAPLTRMRALHPNHIPNEELTPLYYDQRSKAPGTLIITEATFISAQAGGYDNAPGIWSEEQVAVWKKIFAKIHGNNSFVFVQLWNLGRQAIPSAMARDGLRYDSASDDLYIDEETKKAAFDAGIKQHGITKSEIKQYIAEYVHAAKNSIEAGADGVEIHSANSYILNQFLDPISNHRTDEYGGSIENRARFSLEVVDALINAIGAERVGIRFSPFGKYGGMSGSDDPQVYELYSYLLDQLESRAQFGNRLAYVHLMEPRVTNASLEEGQGEDLEHSNDFAYEHWKGPIIRSGTFAINPDITKRVVDDRTLIAYGRYFISTPDLPHRLAEGLPLNKYDRPTFYAPSAVGYTDYPTYEEALKLGWKA</sequence>
<dbReference type="Pfam" id="PF00724">
    <property type="entry name" value="Oxidored_FMN"/>
    <property type="match status" value="1"/>
</dbReference>
<dbReference type="InterPro" id="IPR001155">
    <property type="entry name" value="OxRdtase_FMN_N"/>
</dbReference>
<dbReference type="PANTHER" id="PTHR22893">
    <property type="entry name" value="NADH OXIDOREDUCTASE-RELATED"/>
    <property type="match status" value="1"/>
</dbReference>
<name>J7S3L2_HUIN7</name>
<dbReference type="OrthoDB" id="276546at2759"/>
<dbReference type="SUPFAM" id="SSF51395">
    <property type="entry name" value="FMN-linked oxidoreductases"/>
    <property type="match status" value="1"/>
</dbReference>
<dbReference type="GeneID" id="34528466"/>
<dbReference type="STRING" id="1071383.J7S3L2"/>
<accession>J7S3L2</accession>
<dbReference type="AlphaFoldDB" id="J7S3L2"/>
<keyword evidence="4" id="KW-0560">Oxidoreductase</keyword>